<evidence type="ECO:0000313" key="1">
    <source>
        <dbReference type="EMBL" id="KAH6831925.1"/>
    </source>
</evidence>
<dbReference type="AlphaFoldDB" id="A0AAD4PAF7"/>
<dbReference type="PANTHER" id="PTHR11991">
    <property type="entry name" value="TRANSLATIONALLY CONTROLLED TUMOR PROTEIN-RELATED"/>
    <property type="match status" value="1"/>
</dbReference>
<dbReference type="InterPro" id="IPR018105">
    <property type="entry name" value="Translational_control_tumour_p"/>
</dbReference>
<keyword evidence="2" id="KW-1185">Reference proteome</keyword>
<dbReference type="InterPro" id="IPR011323">
    <property type="entry name" value="Mss4/transl-control_tumour"/>
</dbReference>
<evidence type="ECO:0000313" key="2">
    <source>
        <dbReference type="Proteomes" id="UP001190926"/>
    </source>
</evidence>
<organism evidence="1 2">
    <name type="scientific">Perilla frutescens var. hirtella</name>
    <name type="common">Perilla citriodora</name>
    <name type="synonym">Perilla setoyensis</name>
    <dbReference type="NCBI Taxonomy" id="608512"/>
    <lineage>
        <taxon>Eukaryota</taxon>
        <taxon>Viridiplantae</taxon>
        <taxon>Streptophyta</taxon>
        <taxon>Embryophyta</taxon>
        <taxon>Tracheophyta</taxon>
        <taxon>Spermatophyta</taxon>
        <taxon>Magnoliopsida</taxon>
        <taxon>eudicotyledons</taxon>
        <taxon>Gunneridae</taxon>
        <taxon>Pentapetalae</taxon>
        <taxon>asterids</taxon>
        <taxon>lamiids</taxon>
        <taxon>Lamiales</taxon>
        <taxon>Lamiaceae</taxon>
        <taxon>Nepetoideae</taxon>
        <taxon>Elsholtzieae</taxon>
        <taxon>Perilla</taxon>
    </lineage>
</organism>
<gene>
    <name evidence="1" type="ORF">C2S53_012800</name>
</gene>
<comment type="caution">
    <text evidence="1">The sequence shown here is derived from an EMBL/GenBank/DDBJ whole genome shotgun (WGS) entry which is preliminary data.</text>
</comment>
<dbReference type="EMBL" id="SDAM02000081">
    <property type="protein sequence ID" value="KAH6831925.1"/>
    <property type="molecule type" value="Genomic_DNA"/>
</dbReference>
<dbReference type="GO" id="GO:0005737">
    <property type="term" value="C:cytoplasm"/>
    <property type="evidence" value="ECO:0007669"/>
    <property type="project" value="TreeGrafter"/>
</dbReference>
<sequence>MNCSSFPCTNGALWEVAGKWVVAGSVDVDIGASPSAEGGEDDEEGVEVVDIVDTFRLQEVIYRIHEGIYQDIDVQVGRIEATEYLLFKIKDNLQCMQDDSILVFVYHEEGATDPTFMFFGHGLKEIEC</sequence>
<accession>A0AAD4PAF7</accession>
<reference evidence="1 2" key="1">
    <citation type="journal article" date="2021" name="Nat. Commun.">
        <title>Incipient diploidization of the medicinal plant Perilla within 10,000 years.</title>
        <authorList>
            <person name="Zhang Y."/>
            <person name="Shen Q."/>
            <person name="Leng L."/>
            <person name="Zhang D."/>
            <person name="Chen S."/>
            <person name="Shi Y."/>
            <person name="Ning Z."/>
            <person name="Chen S."/>
        </authorList>
    </citation>
    <scope>NUCLEOTIDE SEQUENCE [LARGE SCALE GENOMIC DNA]</scope>
    <source>
        <strain evidence="2">cv. PC099</strain>
    </source>
</reference>
<dbReference type="Pfam" id="PF00838">
    <property type="entry name" value="TCTP"/>
    <property type="match status" value="1"/>
</dbReference>
<dbReference type="Gene3D" id="2.170.150.10">
    <property type="entry name" value="Metal Binding Protein, Guanine Nucleotide Exchange Factor, Chain A"/>
    <property type="match status" value="1"/>
</dbReference>
<protein>
    <recommendedName>
        <fullName evidence="3">TCTP domain-containing protein</fullName>
    </recommendedName>
</protein>
<dbReference type="GO" id="GO:0005509">
    <property type="term" value="F:calcium ion binding"/>
    <property type="evidence" value="ECO:0007669"/>
    <property type="project" value="TreeGrafter"/>
</dbReference>
<dbReference type="SUPFAM" id="SSF51316">
    <property type="entry name" value="Mss4-like"/>
    <property type="match status" value="1"/>
</dbReference>
<name>A0AAD4PAF7_PERFH</name>
<dbReference type="PANTHER" id="PTHR11991:SF0">
    <property type="entry name" value="TRANSLATIONALLY-CONTROLLED TUMOR PROTEIN"/>
    <property type="match status" value="1"/>
</dbReference>
<dbReference type="InterPro" id="IPR011057">
    <property type="entry name" value="Mss4-like_sf"/>
</dbReference>
<evidence type="ECO:0008006" key="3">
    <source>
        <dbReference type="Google" id="ProtNLM"/>
    </source>
</evidence>
<dbReference type="Proteomes" id="UP001190926">
    <property type="component" value="Unassembled WGS sequence"/>
</dbReference>
<proteinExistence type="predicted"/>